<name>A0A176WT90_MARPO</name>
<evidence type="ECO:0000313" key="4">
    <source>
        <dbReference type="Proteomes" id="UP000077202"/>
    </source>
</evidence>
<dbReference type="PANTHER" id="PTHR24209">
    <property type="entry name" value="PROTEIN DA1-RELATED 2"/>
    <property type="match status" value="1"/>
</dbReference>
<dbReference type="InterPro" id="IPR045218">
    <property type="entry name" value="DA1-like"/>
</dbReference>
<protein>
    <recommendedName>
        <fullName evidence="2">Protein DA1-like domain-containing protein</fullName>
    </recommendedName>
</protein>
<dbReference type="Pfam" id="PF12315">
    <property type="entry name" value="DA1-like"/>
    <property type="match status" value="1"/>
</dbReference>
<feature type="domain" description="Protein DA1-like" evidence="2">
    <location>
        <begin position="307"/>
        <end position="505"/>
    </location>
</feature>
<dbReference type="PANTHER" id="PTHR24209:SF7">
    <property type="entry name" value="PROTEIN DA1-RELATED 2"/>
    <property type="match status" value="1"/>
</dbReference>
<comment type="caution">
    <text evidence="3">The sequence shown here is derived from an EMBL/GenBank/DDBJ whole genome shotgun (WGS) entry which is preliminary data.</text>
</comment>
<feature type="region of interest" description="Disordered" evidence="1">
    <location>
        <begin position="67"/>
        <end position="86"/>
    </location>
</feature>
<dbReference type="InterPro" id="IPR022087">
    <property type="entry name" value="DA1-like_dom"/>
</dbReference>
<keyword evidence="4" id="KW-1185">Reference proteome</keyword>
<proteinExistence type="predicted"/>
<dbReference type="Proteomes" id="UP000077202">
    <property type="component" value="Unassembled WGS sequence"/>
</dbReference>
<dbReference type="AlphaFoldDB" id="A0A176WT90"/>
<evidence type="ECO:0000256" key="1">
    <source>
        <dbReference type="SAM" id="MobiDB-lite"/>
    </source>
</evidence>
<organism evidence="3 4">
    <name type="scientific">Marchantia polymorpha subsp. ruderalis</name>
    <dbReference type="NCBI Taxonomy" id="1480154"/>
    <lineage>
        <taxon>Eukaryota</taxon>
        <taxon>Viridiplantae</taxon>
        <taxon>Streptophyta</taxon>
        <taxon>Embryophyta</taxon>
        <taxon>Marchantiophyta</taxon>
        <taxon>Marchantiopsida</taxon>
        <taxon>Marchantiidae</taxon>
        <taxon>Marchantiales</taxon>
        <taxon>Marchantiaceae</taxon>
        <taxon>Marchantia</taxon>
    </lineage>
</organism>
<evidence type="ECO:0000259" key="2">
    <source>
        <dbReference type="Pfam" id="PF12315"/>
    </source>
</evidence>
<dbReference type="GO" id="GO:0043130">
    <property type="term" value="F:ubiquitin binding"/>
    <property type="evidence" value="ECO:0007669"/>
    <property type="project" value="TreeGrafter"/>
</dbReference>
<gene>
    <name evidence="3" type="ORF">AXG93_500s1030</name>
</gene>
<sequence length="510" mass="58478">MSKMKWFKGLFGASEDPHRRYDGGNDNEPYRLPNLFEDPKRNDDYYGSSSRATEELDRAIALSLTEEELKHKSTEGENSQTQSDEELARALQASLDLDNRPREAFDFFGPFFDGRSLCVQDVIGLWEQDGSSAAWTLSGTLAVFDAQPVTNLLLIMRTCDLYYETTPIIECAEIGKSYNSKQQLIWLVLFFLPFQFSVQGEEPYHKRCYKELFHPKCEVCHNFIPTNRAGLIEYRSHPFWQLKYCPSHETDRTPRCGSCDRIQPRDQTYVDLDDGRKLCLECLDSVIMDTKECQPLYYNVLKFYKHLGMNIEQEIPMLLVERQALNAAREGERDGHRHTPETRGLCLSEEQIITSVYRKPSKVRGTKPFMVRTESQKLVRHCEVTAILVLYGLPRLLTGSILAHELMHAWLRLDGRFPTLASEVEEGICQVMAHMWLLSQTGFSSSSTSDDLKRGNQVDQLRLGEFFRHQIAHDPSPVYGGGFRAGQIAVGRYGLPQTLEHMKMTGTFPL</sequence>
<dbReference type="Gene3D" id="2.10.110.10">
    <property type="entry name" value="Cysteine Rich Protein"/>
    <property type="match status" value="1"/>
</dbReference>
<dbReference type="EMBL" id="LVLJ01000085">
    <property type="protein sequence ID" value="OAE35763.1"/>
    <property type="molecule type" value="Genomic_DNA"/>
</dbReference>
<accession>A0A176WT90</accession>
<reference evidence="3" key="1">
    <citation type="submission" date="2016-03" db="EMBL/GenBank/DDBJ databases">
        <title>Mechanisms controlling the formation of the plant cell surface in tip-growing cells are functionally conserved among land plants.</title>
        <authorList>
            <person name="Honkanen S."/>
            <person name="Jones V.A."/>
            <person name="Morieri G."/>
            <person name="Champion C."/>
            <person name="Hetherington A.J."/>
            <person name="Kelly S."/>
            <person name="Saint-Marcoux D."/>
            <person name="Proust H."/>
            <person name="Prescott H."/>
            <person name="Dolan L."/>
        </authorList>
    </citation>
    <scope>NUCLEOTIDE SEQUENCE [LARGE SCALE GENOMIC DNA]</scope>
    <source>
        <tissue evidence="3">Whole gametophyte</tissue>
    </source>
</reference>
<feature type="region of interest" description="Disordered" evidence="1">
    <location>
        <begin position="13"/>
        <end position="53"/>
    </location>
</feature>
<evidence type="ECO:0000313" key="3">
    <source>
        <dbReference type="EMBL" id="OAE35763.1"/>
    </source>
</evidence>